<dbReference type="OrthoDB" id="9994539at2"/>
<dbReference type="STRING" id="33978.A6M13_05600"/>
<accession>A0A1C0Y6W0</accession>
<dbReference type="AlphaFoldDB" id="A0A1C0Y6W0"/>
<reference evidence="1 2" key="1">
    <citation type="submission" date="2016-07" db="EMBL/GenBank/DDBJ databases">
        <title>Caryophanon tenue genome sequencing.</title>
        <authorList>
            <person name="Verma A."/>
            <person name="Pal Y."/>
            <person name="Krishnamurthi S."/>
        </authorList>
    </citation>
    <scope>NUCLEOTIDE SEQUENCE [LARGE SCALE GENOMIC DNA]</scope>
    <source>
        <strain evidence="1 2">DSM 14152</strain>
    </source>
</reference>
<keyword evidence="2" id="KW-1185">Reference proteome</keyword>
<dbReference type="RefSeq" id="WP_066547491.1">
    <property type="nucleotide sequence ID" value="NZ_MASJ01000039.1"/>
</dbReference>
<proteinExistence type="predicted"/>
<sequence>MEKYHQILEDFLKQLESTTMPTEATAYDFRIAMDPTINSFDMDFYILNRTGNSIAVQGQEKLQVITNGYEEMPEDDFKEMIEGLFGALYTDGHGHFDRATYVTFSNEMSSYYVQGDKHVSVGTRGNPDPLA</sequence>
<evidence type="ECO:0000313" key="1">
    <source>
        <dbReference type="EMBL" id="OCS82875.1"/>
    </source>
</evidence>
<protein>
    <submittedName>
        <fullName evidence="1">Uncharacterized protein</fullName>
    </submittedName>
</protein>
<name>A0A1C0Y6W0_9BACL</name>
<dbReference type="EMBL" id="MASJ01000039">
    <property type="protein sequence ID" value="OCS82875.1"/>
    <property type="molecule type" value="Genomic_DNA"/>
</dbReference>
<dbReference type="Proteomes" id="UP000093199">
    <property type="component" value="Unassembled WGS sequence"/>
</dbReference>
<organism evidence="1 2">
    <name type="scientific">Caryophanon tenue</name>
    <dbReference type="NCBI Taxonomy" id="33978"/>
    <lineage>
        <taxon>Bacteria</taxon>
        <taxon>Bacillati</taxon>
        <taxon>Bacillota</taxon>
        <taxon>Bacilli</taxon>
        <taxon>Bacillales</taxon>
        <taxon>Caryophanaceae</taxon>
        <taxon>Caryophanon</taxon>
    </lineage>
</organism>
<gene>
    <name evidence="1" type="ORF">A6M13_05600</name>
</gene>
<evidence type="ECO:0000313" key="2">
    <source>
        <dbReference type="Proteomes" id="UP000093199"/>
    </source>
</evidence>
<comment type="caution">
    <text evidence="1">The sequence shown here is derived from an EMBL/GenBank/DDBJ whole genome shotgun (WGS) entry which is preliminary data.</text>
</comment>